<dbReference type="AlphaFoldDB" id="A0A084A9N2"/>
<dbReference type="Gene3D" id="1.20.1500.10">
    <property type="entry name" value="YheA/YmcA-like"/>
    <property type="match status" value="1"/>
</dbReference>
<dbReference type="InterPro" id="IPR023378">
    <property type="entry name" value="YheA/YmcA-like_dom_sf"/>
</dbReference>
<dbReference type="Pfam" id="PF06133">
    <property type="entry name" value="Com_YlbF"/>
    <property type="match status" value="1"/>
</dbReference>
<dbReference type="InterPro" id="IPR010368">
    <property type="entry name" value="Com_YlbF"/>
</dbReference>
<organism evidence="1 2">
    <name type="scientific">Lactococcus cremoris subsp. cremoris GE214</name>
    <dbReference type="NCBI Taxonomy" id="1415168"/>
    <lineage>
        <taxon>Bacteria</taxon>
        <taxon>Bacillati</taxon>
        <taxon>Bacillota</taxon>
        <taxon>Bacilli</taxon>
        <taxon>Lactobacillales</taxon>
        <taxon>Streptococcaceae</taxon>
        <taxon>Lactococcus</taxon>
        <taxon>Lactococcus cremoris subsp. cremoris</taxon>
    </lineage>
</organism>
<dbReference type="Proteomes" id="UP000028401">
    <property type="component" value="Unassembled WGS sequence"/>
</dbReference>
<dbReference type="InterPro" id="IPR052767">
    <property type="entry name" value="Bact_com_dev_regulator"/>
</dbReference>
<dbReference type="PANTHER" id="PTHR38448">
    <property type="entry name" value="REGULATORY PROTEIN YLBF-RELATED"/>
    <property type="match status" value="1"/>
</dbReference>
<evidence type="ECO:0000313" key="1">
    <source>
        <dbReference type="EMBL" id="KEY62011.1"/>
    </source>
</evidence>
<proteinExistence type="predicted"/>
<dbReference type="EMBL" id="AZSI01000084">
    <property type="protein sequence ID" value="KEY62011.1"/>
    <property type="molecule type" value="Genomic_DNA"/>
</dbReference>
<evidence type="ECO:0000313" key="2">
    <source>
        <dbReference type="Proteomes" id="UP000028401"/>
    </source>
</evidence>
<dbReference type="SMR" id="A0A084A9N2"/>
<protein>
    <recommendedName>
        <fullName evidence="3">YlbF family regulator</fullName>
    </recommendedName>
</protein>
<dbReference type="SUPFAM" id="SSF158622">
    <property type="entry name" value="YheA/YmcA-like"/>
    <property type="match status" value="1"/>
</dbReference>
<reference evidence="1 2" key="1">
    <citation type="submission" date="2014-06" db="EMBL/GenBank/DDBJ databases">
        <title>Draft genome sequence of the putrescine producing strain Lactococcus lactis subsp cremoris GE214.</title>
        <authorList>
            <person name="Ladero V."/>
            <person name="Linares D.M."/>
            <person name="del Rio B."/>
            <person name="Mayo B."/>
            <person name="Martin M.C."/>
            <person name="Fernandez M."/>
            <person name="Alvarez M.A."/>
        </authorList>
    </citation>
    <scope>NUCLEOTIDE SEQUENCE [LARGE SCALE GENOMIC DNA]</scope>
    <source>
        <strain evidence="1 2">GE214</strain>
    </source>
</reference>
<gene>
    <name evidence="1" type="ORF">U725_01850</name>
</gene>
<dbReference type="PIRSF" id="PIRSF021287">
    <property type="entry name" value="Biofilm_formation_YmcA"/>
    <property type="match status" value="1"/>
</dbReference>
<comment type="caution">
    <text evidence="1">The sequence shown here is derived from an EMBL/GenBank/DDBJ whole genome shotgun (WGS) entry which is preliminary data.</text>
</comment>
<accession>A0A084A9N2</accession>
<dbReference type="PANTHER" id="PTHR38448:SF1">
    <property type="entry name" value="YLBF FAMILY REGULATOR"/>
    <property type="match status" value="1"/>
</dbReference>
<name>A0A084A9N2_LACLC</name>
<dbReference type="PATRIC" id="fig|1415168.3.peg.1920"/>
<sequence length="115" mass="13414">MHYDDLVDLLVKKIKNLDYVKEFQQAEEALMENQELFKSQDEMKALQKEAVLYQKIGKIQAYKKTSQAAQMIEKRIKHHPLVEDYATKLEDVNDLVQYITGELEEKVNLLLGTGE</sequence>
<dbReference type="RefSeq" id="WP_011836121.1">
    <property type="nucleotide sequence ID" value="NZ_AZSI01000084.1"/>
</dbReference>
<evidence type="ECO:0008006" key="3">
    <source>
        <dbReference type="Google" id="ProtNLM"/>
    </source>
</evidence>
<dbReference type="InterPro" id="IPR016783">
    <property type="entry name" value="Biofilm_formation_YmcA"/>
</dbReference>